<keyword evidence="2" id="KW-1185">Reference proteome</keyword>
<protein>
    <submittedName>
        <fullName evidence="1">Twin-arginine translocase subunit TatC</fullName>
    </submittedName>
</protein>
<evidence type="ECO:0000313" key="1">
    <source>
        <dbReference type="EMBL" id="QUC65798.1"/>
    </source>
</evidence>
<dbReference type="EMBL" id="CP068393">
    <property type="protein sequence ID" value="QUC65798.1"/>
    <property type="molecule type" value="Genomic_DNA"/>
</dbReference>
<reference evidence="1" key="1">
    <citation type="submission" date="2021-01" db="EMBL/GenBank/DDBJ databases">
        <title>Complete genome sequence of Clostridiales bacterium R-7.</title>
        <authorList>
            <person name="Mahoney-Kurpe S.C."/>
            <person name="Palevich N."/>
            <person name="Koike S."/>
            <person name="Moon C.D."/>
            <person name="Attwood G.T."/>
        </authorList>
    </citation>
    <scope>NUCLEOTIDE SEQUENCE</scope>
    <source>
        <strain evidence="1">R-7</strain>
    </source>
</reference>
<accession>A0AC61NIZ2</accession>
<gene>
    <name evidence="1" type="primary">tatC</name>
    <name evidence="1" type="ORF">JYE49_07835</name>
</gene>
<proteinExistence type="predicted"/>
<evidence type="ECO:0000313" key="2">
    <source>
        <dbReference type="Proteomes" id="UP000682782"/>
    </source>
</evidence>
<organism evidence="1 2">
    <name type="scientific">Aristaeella hokkaidonensis</name>
    <dbReference type="NCBI Taxonomy" id="3046382"/>
    <lineage>
        <taxon>Bacteria</taxon>
        <taxon>Bacillati</taxon>
        <taxon>Bacillota</taxon>
        <taxon>Clostridia</taxon>
        <taxon>Eubacteriales</taxon>
        <taxon>Aristaeellaceae</taxon>
        <taxon>Aristaeella</taxon>
    </lineage>
</organism>
<sequence>MSKKNSKELRKGDNQTELEETEQQMPDGGGAPLLVHLQALRRVLIVSAAAVAVAFFLVFYLAIETLMAWIIGPIAERGIEIIYTAMSEALVTKFKVAIIAALILASPVIIWQIWSFIKPALFPKEKKAFRILFLIALFLFLLGVVFCYMAVYMLAVDFFLVAGDNLATPMLSIDKYVSFLFGFIVPFGLAFQLPVALYLTTRIGWTNYKMLASKRKFVVLGIFVIAAILTPPDVVSQLALGLPMILLYEIGIQACRLTKPRERE</sequence>
<name>A0AC61NIZ2_9FIRM</name>
<dbReference type="Proteomes" id="UP000682782">
    <property type="component" value="Chromosome"/>
</dbReference>